<dbReference type="InterPro" id="IPR000637">
    <property type="entry name" value="HMGI/Y_DNA-bd_CS"/>
</dbReference>
<comment type="PTM">
    <text evidence="11">Upon Fe-S cluster removal intramolecular disulfide bonds are formed.</text>
</comment>
<evidence type="ECO:0000259" key="13">
    <source>
        <dbReference type="PROSITE" id="PS51674"/>
    </source>
</evidence>
<comment type="cofactor">
    <cofactor evidence="11">
        <name>[4Fe-4S] cluster</name>
        <dbReference type="ChEBI" id="CHEBI:49883"/>
    </cofactor>
    <text evidence="11">Binds 1 [4Fe-4S] cluster per subunit. Following nitrosylation of the [4Fe-4S] cluster binds 1 [4Fe-8(NO)] cluster per subunit.</text>
</comment>
<evidence type="ECO:0000256" key="2">
    <source>
        <dbReference type="ARBA" id="ARBA00006597"/>
    </source>
</evidence>
<comment type="subcellular location">
    <subcellularLocation>
        <location evidence="1 11">Cytoplasm</location>
    </subcellularLocation>
</comment>
<dbReference type="GO" id="GO:0045454">
    <property type="term" value="P:cell redox homeostasis"/>
    <property type="evidence" value="ECO:0007669"/>
    <property type="project" value="TreeGrafter"/>
</dbReference>
<evidence type="ECO:0000256" key="1">
    <source>
        <dbReference type="ARBA" id="ARBA00004496"/>
    </source>
</evidence>
<feature type="binding site" evidence="11">
    <location>
        <position position="39"/>
    </location>
    <ligand>
        <name>[4Fe-4S] cluster</name>
        <dbReference type="ChEBI" id="CHEBI:49883"/>
    </ligand>
</feature>
<keyword evidence="11" id="KW-0963">Cytoplasm</keyword>
<evidence type="ECO:0000256" key="5">
    <source>
        <dbReference type="ARBA" id="ARBA00023004"/>
    </source>
</evidence>
<dbReference type="HAMAP" id="MF_01479">
    <property type="entry name" value="WhiB"/>
    <property type="match status" value="1"/>
</dbReference>
<dbReference type="GO" id="GO:0003677">
    <property type="term" value="F:DNA binding"/>
    <property type="evidence" value="ECO:0007669"/>
    <property type="project" value="UniProtKB-UniRule"/>
</dbReference>
<feature type="domain" description="4Fe-4S Wbl-type" evidence="13">
    <location>
        <begin position="38"/>
        <end position="95"/>
    </location>
</feature>
<gene>
    <name evidence="11" type="primary">whiB</name>
    <name evidence="14" type="ORF">BA062_36065</name>
</gene>
<evidence type="ECO:0000256" key="9">
    <source>
        <dbReference type="ARBA" id="ARBA00023157"/>
    </source>
</evidence>
<reference evidence="14 15" key="1">
    <citation type="submission" date="2016-07" db="EMBL/GenBank/DDBJ databases">
        <title>Draft genome sequence of Prauserella sp. YIM 121212, isolated from alkaline soil.</title>
        <authorList>
            <person name="Ruckert C."/>
            <person name="Albersmeier A."/>
            <person name="Jiang C.-L."/>
            <person name="Jiang Y."/>
            <person name="Kalinowski J."/>
            <person name="Schneider O."/>
            <person name="Winkler A."/>
            <person name="Zotchev S.B."/>
        </authorList>
    </citation>
    <scope>NUCLEOTIDE SEQUENCE [LARGE SCALE GENOMIC DNA]</scope>
    <source>
        <strain evidence="14 15">YIM 121212</strain>
    </source>
</reference>
<sequence length="122" mass="12848">MPSATAFASERALPDELSGTTGVAELLDAVSSPDLDLPCQSGNADLWFAETPAELEHAKVLCGDCPVRSACLAGALARREPWGVWGGEIFERGAVVARKRPRGRPRKNPVVEHAAAGQRSAA</sequence>
<evidence type="ECO:0000256" key="8">
    <source>
        <dbReference type="ARBA" id="ARBA00023125"/>
    </source>
</evidence>
<comment type="function">
    <text evidence="11">Acts as a transcriptional regulator. Probably redox-responsive. The apo- but not holo-form probably binds DNA.</text>
</comment>
<feature type="region of interest" description="Disordered" evidence="12">
    <location>
        <begin position="98"/>
        <end position="122"/>
    </location>
</feature>
<evidence type="ECO:0000256" key="6">
    <source>
        <dbReference type="ARBA" id="ARBA00023014"/>
    </source>
</evidence>
<evidence type="ECO:0000256" key="4">
    <source>
        <dbReference type="ARBA" id="ARBA00022723"/>
    </source>
</evidence>
<name>A0A318LG35_9PSEU</name>
<evidence type="ECO:0000313" key="14">
    <source>
        <dbReference type="EMBL" id="PXY18264.1"/>
    </source>
</evidence>
<comment type="PTM">
    <text evidence="11">The Fe-S cluster can be nitrosylated by nitric oxide (NO).</text>
</comment>
<dbReference type="PANTHER" id="PTHR38839:SF2">
    <property type="entry name" value="TRANSCRIPTIONAL REGULATOR WHIB7-RELATED"/>
    <property type="match status" value="1"/>
</dbReference>
<evidence type="ECO:0000256" key="10">
    <source>
        <dbReference type="ARBA" id="ARBA00023163"/>
    </source>
</evidence>
<keyword evidence="8 11" id="KW-0238">DNA-binding</keyword>
<dbReference type="GO" id="GO:0046872">
    <property type="term" value="F:metal ion binding"/>
    <property type="evidence" value="ECO:0007669"/>
    <property type="project" value="UniProtKB-KW"/>
</dbReference>
<keyword evidence="15" id="KW-1185">Reference proteome</keyword>
<dbReference type="Proteomes" id="UP000247892">
    <property type="component" value="Unassembled WGS sequence"/>
</dbReference>
<dbReference type="GO" id="GO:0005737">
    <property type="term" value="C:cytoplasm"/>
    <property type="evidence" value="ECO:0007669"/>
    <property type="project" value="UniProtKB-SubCell"/>
</dbReference>
<keyword evidence="10 11" id="KW-0804">Transcription</keyword>
<evidence type="ECO:0000256" key="11">
    <source>
        <dbReference type="HAMAP-Rule" id="MF_01479"/>
    </source>
</evidence>
<dbReference type="InterPro" id="IPR003482">
    <property type="entry name" value="Whib"/>
</dbReference>
<keyword evidence="7 11" id="KW-0805">Transcription regulation</keyword>
<evidence type="ECO:0000313" key="15">
    <source>
        <dbReference type="Proteomes" id="UP000247892"/>
    </source>
</evidence>
<feature type="binding site" evidence="11">
    <location>
        <position position="71"/>
    </location>
    <ligand>
        <name>[4Fe-4S] cluster</name>
        <dbReference type="ChEBI" id="CHEBI:49883"/>
    </ligand>
</feature>
<dbReference type="Pfam" id="PF02467">
    <property type="entry name" value="Whib"/>
    <property type="match status" value="1"/>
</dbReference>
<dbReference type="GO" id="GO:0051539">
    <property type="term" value="F:4 iron, 4 sulfur cluster binding"/>
    <property type="evidence" value="ECO:0007669"/>
    <property type="project" value="UniProtKB-UniRule"/>
</dbReference>
<accession>A0A318LG35</accession>
<organism evidence="14 15">
    <name type="scientific">Prauserella flavalba</name>
    <dbReference type="NCBI Taxonomy" id="1477506"/>
    <lineage>
        <taxon>Bacteria</taxon>
        <taxon>Bacillati</taxon>
        <taxon>Actinomycetota</taxon>
        <taxon>Actinomycetes</taxon>
        <taxon>Pseudonocardiales</taxon>
        <taxon>Pseudonocardiaceae</taxon>
        <taxon>Prauserella</taxon>
    </lineage>
</organism>
<dbReference type="GO" id="GO:0047134">
    <property type="term" value="F:protein-disulfide reductase [NAD(P)H] activity"/>
    <property type="evidence" value="ECO:0007669"/>
    <property type="project" value="TreeGrafter"/>
</dbReference>
<dbReference type="InterPro" id="IPR034768">
    <property type="entry name" value="4FE4S_WBL"/>
</dbReference>
<comment type="caution">
    <text evidence="14">The sequence shown here is derived from an EMBL/GenBank/DDBJ whole genome shotgun (WGS) entry which is preliminary data.</text>
</comment>
<keyword evidence="3 11" id="KW-0004">4Fe-4S</keyword>
<keyword evidence="4 11" id="KW-0479">Metal-binding</keyword>
<dbReference type="OrthoDB" id="5244115at2"/>
<keyword evidence="6 11" id="KW-0411">Iron-sulfur</keyword>
<dbReference type="GO" id="GO:0035731">
    <property type="term" value="F:dinitrosyl-iron complex binding"/>
    <property type="evidence" value="ECO:0007669"/>
    <property type="project" value="UniProtKB-UniRule"/>
</dbReference>
<dbReference type="PANTHER" id="PTHR38839">
    <property type="entry name" value="TRANSCRIPTIONAL REGULATOR WHID-RELATED"/>
    <property type="match status" value="1"/>
</dbReference>
<feature type="compositionally biased region" description="Basic residues" evidence="12">
    <location>
        <begin position="98"/>
        <end position="107"/>
    </location>
</feature>
<dbReference type="GO" id="GO:0045892">
    <property type="term" value="P:negative regulation of DNA-templated transcription"/>
    <property type="evidence" value="ECO:0007669"/>
    <property type="project" value="TreeGrafter"/>
</dbReference>
<feature type="binding site" evidence="11">
    <location>
        <position position="62"/>
    </location>
    <ligand>
        <name>[4Fe-4S] cluster</name>
        <dbReference type="ChEBI" id="CHEBI:49883"/>
    </ligand>
</feature>
<dbReference type="AlphaFoldDB" id="A0A318LG35"/>
<evidence type="ECO:0000256" key="12">
    <source>
        <dbReference type="SAM" id="MobiDB-lite"/>
    </source>
</evidence>
<proteinExistence type="inferred from homology"/>
<keyword evidence="5 11" id="KW-0408">Iron</keyword>
<protein>
    <recommendedName>
        <fullName evidence="11">Transcriptional regulator WhiB</fullName>
    </recommendedName>
</protein>
<dbReference type="PROSITE" id="PS00354">
    <property type="entry name" value="HMGI_Y"/>
    <property type="match status" value="1"/>
</dbReference>
<dbReference type="EMBL" id="MASU01000022">
    <property type="protein sequence ID" value="PXY18264.1"/>
    <property type="molecule type" value="Genomic_DNA"/>
</dbReference>
<evidence type="ECO:0000256" key="7">
    <source>
        <dbReference type="ARBA" id="ARBA00023015"/>
    </source>
</evidence>
<feature type="binding site" evidence="11">
    <location>
        <position position="65"/>
    </location>
    <ligand>
        <name>[4Fe-4S] cluster</name>
        <dbReference type="ChEBI" id="CHEBI:49883"/>
    </ligand>
</feature>
<dbReference type="RefSeq" id="WP_110343727.1">
    <property type="nucleotide sequence ID" value="NZ_JBHVKT010000036.1"/>
</dbReference>
<keyword evidence="9 11" id="KW-1015">Disulfide bond</keyword>
<evidence type="ECO:0000256" key="3">
    <source>
        <dbReference type="ARBA" id="ARBA00022485"/>
    </source>
</evidence>
<comment type="similarity">
    <text evidence="2 11">Belongs to the WhiB family.</text>
</comment>
<dbReference type="PROSITE" id="PS51674">
    <property type="entry name" value="4FE4S_WBL"/>
    <property type="match status" value="1"/>
</dbReference>